<feature type="domain" description="Terpene synthase metal-binding" evidence="7">
    <location>
        <begin position="318"/>
        <end position="556"/>
    </location>
</feature>
<dbReference type="SUPFAM" id="SSF48576">
    <property type="entry name" value="Terpenoid synthases"/>
    <property type="match status" value="1"/>
</dbReference>
<comment type="pathway">
    <text evidence="2">Secondary metabolite biosynthesis; terpenoid biosynthesis.</text>
</comment>
<dbReference type="Gene3D" id="1.50.10.130">
    <property type="entry name" value="Terpene synthase, N-terminal domain"/>
    <property type="match status" value="1"/>
</dbReference>
<sequence>MAAAPTSSVHQCGKKDILRLLPVNVYGRRSSFCGIEKKTEYSKSQQQMYRGLCLRPMAMAAATADLDGREEGTANPTTTAVKSHHRPSKWRSISFSFDNQVQERYGEAVEALKEDVRAMMIAKDGKPREQMILIDTLERLGVAYHFKHEIEEQIEQIFKSHAKDGSDSDLFTTALYFRLCRQHGYDINSGIFGRFKGKDGKFEKGLTSDVNGLLSLYEASYLRYHGEDILEEATVFTTHYLNEAKPQILDPYLQAKVTRALKQPLHRGVEKLESRYYISIYAKNESRNELLLKLAKLDFNILQNLYKQELSELFKWWKELDLTSKLPYVRDRVAECFFWGMASNFEPEYSFSRVAVAKAIVMITVLNDTYENISTLKELEIFPEIVQRWDTKDNDKLPTYMKIAYEFLMSVYEDHDSRVSKQGRSYAVPYAIKTMIQLAKAYHMKAKWYTGEEIPTFQDHESNGAVLSTIYVLLSSYYIGTESALEETFVWLINRPKIADAVGLLGRYVNDIGTYERECEGGQQSTTAIDCYMRENGASKEETLQKFLEFAEGTWMTINKEWVTASCVPRDIMKPVLNIGRVGDTTYKSGTDGYSSPESGLEQDIFALFLKPFDI</sequence>
<dbReference type="CDD" id="cd00684">
    <property type="entry name" value="Terpene_cyclase_plant_C1"/>
    <property type="match status" value="1"/>
</dbReference>
<keyword evidence="5" id="KW-0456">Lyase</keyword>
<evidence type="ECO:0000259" key="6">
    <source>
        <dbReference type="Pfam" id="PF01397"/>
    </source>
</evidence>
<dbReference type="InterPro" id="IPR005630">
    <property type="entry name" value="Terpene_synthase_metal-bd"/>
</dbReference>
<dbReference type="InterPro" id="IPR050148">
    <property type="entry name" value="Terpene_synthase-like"/>
</dbReference>
<feature type="domain" description="Terpene synthase N-terminal" evidence="6">
    <location>
        <begin position="100"/>
        <end position="261"/>
    </location>
</feature>
<dbReference type="InterPro" id="IPR008949">
    <property type="entry name" value="Isoprenoid_synthase_dom_sf"/>
</dbReference>
<evidence type="ECO:0000256" key="4">
    <source>
        <dbReference type="ARBA" id="ARBA00022842"/>
    </source>
</evidence>
<dbReference type="InterPro" id="IPR034741">
    <property type="entry name" value="Terpene_cyclase-like_1_C"/>
</dbReference>
<dbReference type="InterPro" id="IPR008930">
    <property type="entry name" value="Terpenoid_cyclase/PrenylTrfase"/>
</dbReference>
<dbReference type="SUPFAM" id="SSF48239">
    <property type="entry name" value="Terpenoid cyclases/Protein prenyltransferases"/>
    <property type="match status" value="1"/>
</dbReference>
<dbReference type="InterPro" id="IPR001906">
    <property type="entry name" value="Terpene_synth_N"/>
</dbReference>
<evidence type="ECO:0000256" key="5">
    <source>
        <dbReference type="ARBA" id="ARBA00023239"/>
    </source>
</evidence>
<keyword evidence="4" id="KW-0460">Magnesium</keyword>
<organism evidence="8">
    <name type="scientific">Eremophila denticulata subsp. trisulcata</name>
    <dbReference type="NCBI Taxonomy" id="2652520"/>
    <lineage>
        <taxon>Eukaryota</taxon>
        <taxon>Viridiplantae</taxon>
        <taxon>Streptophyta</taxon>
        <taxon>Embryophyta</taxon>
        <taxon>Tracheophyta</taxon>
        <taxon>Spermatophyta</taxon>
        <taxon>Magnoliopsida</taxon>
        <taxon>eudicotyledons</taxon>
        <taxon>Gunneridae</taxon>
        <taxon>Pentapetalae</taxon>
        <taxon>asterids</taxon>
        <taxon>lamiids</taxon>
        <taxon>Lamiales</taxon>
        <taxon>Scrophulariaceae</taxon>
        <taxon>Myoporeae</taxon>
        <taxon>Eremophila</taxon>
        <taxon>Eremophila denticulata</taxon>
    </lineage>
</organism>
<dbReference type="FunFam" id="1.50.10.130:FF:000001">
    <property type="entry name" value="Isoprene synthase, chloroplastic"/>
    <property type="match status" value="1"/>
</dbReference>
<evidence type="ECO:0000256" key="2">
    <source>
        <dbReference type="ARBA" id="ARBA00004721"/>
    </source>
</evidence>
<dbReference type="SFLD" id="SFLDS00005">
    <property type="entry name" value="Isoprenoid_Synthase_Type_I"/>
    <property type="match status" value="1"/>
</dbReference>
<dbReference type="AlphaFoldDB" id="A0A6G9KV06"/>
<keyword evidence="3" id="KW-0479">Metal-binding</keyword>
<dbReference type="InterPro" id="IPR036965">
    <property type="entry name" value="Terpene_synth_N_sf"/>
</dbReference>
<name>A0A6G9KV06_9LAMI</name>
<protein>
    <submittedName>
        <fullName evidence="8">8,9-dihydroserrulat-14-ene synthase 4</fullName>
    </submittedName>
</protein>
<dbReference type="GO" id="GO:0010333">
    <property type="term" value="F:terpene synthase activity"/>
    <property type="evidence" value="ECO:0007669"/>
    <property type="project" value="InterPro"/>
</dbReference>
<dbReference type="GO" id="GO:0000287">
    <property type="term" value="F:magnesium ion binding"/>
    <property type="evidence" value="ECO:0007669"/>
    <property type="project" value="InterPro"/>
</dbReference>
<dbReference type="PANTHER" id="PTHR31225">
    <property type="entry name" value="OS04G0344100 PROTEIN-RELATED"/>
    <property type="match status" value="1"/>
</dbReference>
<evidence type="ECO:0000256" key="1">
    <source>
        <dbReference type="ARBA" id="ARBA00001946"/>
    </source>
</evidence>
<evidence type="ECO:0000256" key="3">
    <source>
        <dbReference type="ARBA" id="ARBA00022723"/>
    </source>
</evidence>
<dbReference type="Gene3D" id="1.10.600.10">
    <property type="entry name" value="Farnesyl Diphosphate Synthase"/>
    <property type="match status" value="1"/>
</dbReference>
<dbReference type="EMBL" id="MN958355">
    <property type="protein sequence ID" value="QIQ55990.1"/>
    <property type="molecule type" value="mRNA"/>
</dbReference>
<accession>A0A6G9KV06</accession>
<reference evidence="8" key="1">
    <citation type="journal article" date="2020" name="BMC Plant Biol.">
        <title>Nerylneryl diphosphate is the precursor of serrulatane, viscidane and cembrane-type diterpenoids in Eremophila species.</title>
        <authorList>
            <person name="Gericke O."/>
            <person name="Hansen N.L."/>
            <person name="Pedersen G.B."/>
            <person name="Kjaerulff L."/>
            <person name="Luo D."/>
            <person name="Staerk D."/>
            <person name="Moller B.L."/>
            <person name="Pateraki I."/>
            <person name="Heskes A.M."/>
        </authorList>
    </citation>
    <scope>NUCLEOTIDE SEQUENCE</scope>
</reference>
<comment type="cofactor">
    <cofactor evidence="1">
        <name>Mg(2+)</name>
        <dbReference type="ChEBI" id="CHEBI:18420"/>
    </cofactor>
</comment>
<proteinExistence type="evidence at transcript level"/>
<dbReference type="PANTHER" id="PTHR31225:SF253">
    <property type="entry name" value="SESQUITERPENE SYNTHASE 31"/>
    <property type="match status" value="1"/>
</dbReference>
<dbReference type="SFLD" id="SFLDG01019">
    <property type="entry name" value="Terpene_Cyclase_Like_1_C_Termi"/>
    <property type="match status" value="1"/>
</dbReference>
<dbReference type="Pfam" id="PF01397">
    <property type="entry name" value="Terpene_synth"/>
    <property type="match status" value="1"/>
</dbReference>
<dbReference type="Pfam" id="PF03936">
    <property type="entry name" value="Terpene_synth_C"/>
    <property type="match status" value="1"/>
</dbReference>
<dbReference type="FunFam" id="1.10.600.10:FF:000007">
    <property type="entry name" value="Isoprene synthase, chloroplastic"/>
    <property type="match status" value="1"/>
</dbReference>
<evidence type="ECO:0000313" key="8">
    <source>
        <dbReference type="EMBL" id="QIQ55990.1"/>
    </source>
</evidence>
<dbReference type="InterPro" id="IPR044814">
    <property type="entry name" value="Terpene_cyclase_plant_C1"/>
</dbReference>
<evidence type="ECO:0000259" key="7">
    <source>
        <dbReference type="Pfam" id="PF03936"/>
    </source>
</evidence>
<dbReference type="GO" id="GO:0016102">
    <property type="term" value="P:diterpenoid biosynthetic process"/>
    <property type="evidence" value="ECO:0007669"/>
    <property type="project" value="InterPro"/>
</dbReference>